<dbReference type="Pfam" id="PF13513">
    <property type="entry name" value="HEAT_EZ"/>
    <property type="match status" value="1"/>
</dbReference>
<dbReference type="EMBL" id="LT598484">
    <property type="protein sequence ID" value="SCV01950.1"/>
    <property type="molecule type" value="Genomic_DNA"/>
</dbReference>
<evidence type="ECO:0000256" key="5">
    <source>
        <dbReference type="ARBA" id="ARBA00022927"/>
    </source>
</evidence>
<keyword evidence="3" id="KW-0963">Cytoplasm</keyword>
<dbReference type="PANTHER" id="PTHR10527">
    <property type="entry name" value="IMPORTIN BETA"/>
    <property type="match status" value="1"/>
</dbReference>
<dbReference type="SUPFAM" id="SSF48371">
    <property type="entry name" value="ARM repeat"/>
    <property type="match status" value="1"/>
</dbReference>
<dbReference type="Gene3D" id="1.25.10.10">
    <property type="entry name" value="Leucine-rich Repeat Variant"/>
    <property type="match status" value="1"/>
</dbReference>
<protein>
    <submittedName>
        <fullName evidence="6">LAME_0G19592g1_1</fullName>
    </submittedName>
</protein>
<keyword evidence="4" id="KW-0677">Repeat</keyword>
<dbReference type="InterPro" id="IPR040122">
    <property type="entry name" value="Importin_beta"/>
</dbReference>
<name>A0A1G4KC56_9SACH</name>
<keyword evidence="5" id="KW-0653">Protein transport</keyword>
<organism evidence="6 7">
    <name type="scientific">Lachancea meyersii CBS 8951</name>
    <dbReference type="NCBI Taxonomy" id="1266667"/>
    <lineage>
        <taxon>Eukaryota</taxon>
        <taxon>Fungi</taxon>
        <taxon>Dikarya</taxon>
        <taxon>Ascomycota</taxon>
        <taxon>Saccharomycotina</taxon>
        <taxon>Saccharomycetes</taxon>
        <taxon>Saccharomycetales</taxon>
        <taxon>Saccharomycetaceae</taxon>
        <taxon>Lachancea</taxon>
    </lineage>
</organism>
<evidence type="ECO:0000256" key="3">
    <source>
        <dbReference type="ARBA" id="ARBA00022490"/>
    </source>
</evidence>
<evidence type="ECO:0000256" key="2">
    <source>
        <dbReference type="ARBA" id="ARBA00022448"/>
    </source>
</evidence>
<dbReference type="InterPro" id="IPR011989">
    <property type="entry name" value="ARM-like"/>
</dbReference>
<evidence type="ECO:0000313" key="7">
    <source>
        <dbReference type="Proteomes" id="UP000191144"/>
    </source>
</evidence>
<evidence type="ECO:0000256" key="4">
    <source>
        <dbReference type="ARBA" id="ARBA00022737"/>
    </source>
</evidence>
<keyword evidence="7" id="KW-1185">Reference proteome</keyword>
<accession>A0A1G4KC56</accession>
<comment type="subcellular location">
    <subcellularLocation>
        <location evidence="1">Cytoplasm</location>
    </subcellularLocation>
</comment>
<dbReference type="GO" id="GO:0005737">
    <property type="term" value="C:cytoplasm"/>
    <property type="evidence" value="ECO:0007669"/>
    <property type="project" value="UniProtKB-SubCell"/>
</dbReference>
<reference evidence="7" key="1">
    <citation type="submission" date="2016-03" db="EMBL/GenBank/DDBJ databases">
        <authorList>
            <person name="Devillers Hugo."/>
        </authorList>
    </citation>
    <scope>NUCLEOTIDE SEQUENCE [LARGE SCALE GENOMIC DNA]</scope>
</reference>
<gene>
    <name evidence="6" type="ORF">LAME_0G19592G</name>
</gene>
<keyword evidence="2" id="KW-0813">Transport</keyword>
<dbReference type="AlphaFoldDB" id="A0A1G4KC56"/>
<evidence type="ECO:0000313" key="6">
    <source>
        <dbReference type="EMBL" id="SCV01950.1"/>
    </source>
</evidence>
<sequence>MSDWVRDDTSLLQIVAVIADSLSPMQEQRSHAMELLQSFKIQSQFLNYLCYMLTEADTDSLLNSQYSRQDIQNYRATAGMILKNSLLEDSRGYDLNYIKVNITKGLLSDVSLISNITGIVITTLFSTYYRKNREDSTGVEVLSQLLELMSNGQEASAKALSKIMEDNAQFFLLEWSGSVKPMDTLVNSFLTFTISSSSSVVRAEAIKCLNQVIPLQTQSFIVKIDEFLANIFQLAQNDQSDVVTIQICIALTEFLEFRPDKLINHLSGIVSFVLHVINSANSQTVALQAGEFLLAFASNSYIPENNVKPFVNDIVPILLIKMIHDEDEILMLEASNEDDAELEDRDEDIKPVTAKISKKREASGADDDYEDDDESDFDTQWNLRKCCAATLDILTSILPRDVLSVGFPLLRERLSAEHWYVREATILALGAMADGGMRYFSDQLPALIPFLLQKLNDQWAPVRTITCWTLSRFSTWILADNTQFLMPVIESLMTALVDKKKMVQEASISSVAVFIENCDAELVETLLYNELLVRFHQCFQLYQKKNVIILYDAVGRLAEKCEFDETAMNCILPHLIEKWGFLSDTDKELWPLLECLSYVAASLGEKFAPMAPEVYDRAWRILVHCVELETRSQNDPSIVVPEKDFTVTSLDLIDGLIQGLGPSSQELLFPGGDHAALQVLGQCLQDPVHEVRQSAFALLGDIAYSYDPAILSDHLVMFLKYISTEIVHNDDSDATPSVNNAVWALGLISERIDLAEYMIDLSRIVLDNFCDTTRVIHSSIIENLAVTIGRMAKYHPEVFSTGIFACDASWARWCEHSMSLSDPEEKTAAYYGFVKIMNYTDSGRTMSSSTLQKFVKGVSQDVEVAGFAEDLYAFLMTHSATLLMLKLSQGEIDFLSQFS</sequence>
<dbReference type="OrthoDB" id="951172at2759"/>
<dbReference type="Proteomes" id="UP000191144">
    <property type="component" value="Chromosome G"/>
</dbReference>
<dbReference type="GO" id="GO:0006606">
    <property type="term" value="P:protein import into nucleus"/>
    <property type="evidence" value="ECO:0007669"/>
    <property type="project" value="InterPro"/>
</dbReference>
<proteinExistence type="predicted"/>
<evidence type="ECO:0000256" key="1">
    <source>
        <dbReference type="ARBA" id="ARBA00004496"/>
    </source>
</evidence>
<dbReference type="InterPro" id="IPR016024">
    <property type="entry name" value="ARM-type_fold"/>
</dbReference>